<dbReference type="Proteomes" id="UP000318081">
    <property type="component" value="Chromosome"/>
</dbReference>
<reference evidence="1 2" key="1">
    <citation type="submission" date="2019-02" db="EMBL/GenBank/DDBJ databases">
        <title>Deep-cultivation of Planctomycetes and their phenomic and genomic characterization uncovers novel biology.</title>
        <authorList>
            <person name="Wiegand S."/>
            <person name="Jogler M."/>
            <person name="Boedeker C."/>
            <person name="Pinto D."/>
            <person name="Vollmers J."/>
            <person name="Rivas-Marin E."/>
            <person name="Kohn T."/>
            <person name="Peeters S.H."/>
            <person name="Heuer A."/>
            <person name="Rast P."/>
            <person name="Oberbeckmann S."/>
            <person name="Bunk B."/>
            <person name="Jeske O."/>
            <person name="Meyerdierks A."/>
            <person name="Storesund J.E."/>
            <person name="Kallscheuer N."/>
            <person name="Luecker S."/>
            <person name="Lage O.M."/>
            <person name="Pohl T."/>
            <person name="Merkel B.J."/>
            <person name="Hornburger P."/>
            <person name="Mueller R.-W."/>
            <person name="Bruemmer F."/>
            <person name="Labrenz M."/>
            <person name="Spormann A.M."/>
            <person name="Op den Camp H."/>
            <person name="Overmann J."/>
            <person name="Amann R."/>
            <person name="Jetten M.S.M."/>
            <person name="Mascher T."/>
            <person name="Medema M.H."/>
            <person name="Devos D.P."/>
            <person name="Kaster A.-K."/>
            <person name="Ovreas L."/>
            <person name="Rohde M."/>
            <person name="Galperin M.Y."/>
            <person name="Jogler C."/>
        </authorList>
    </citation>
    <scope>NUCLEOTIDE SEQUENCE [LARGE SCALE GENOMIC DNA]</scope>
    <source>
        <strain evidence="1 2">TBK1r</strain>
    </source>
</reference>
<keyword evidence="2" id="KW-1185">Reference proteome</keyword>
<keyword evidence="1" id="KW-0969">Cilium</keyword>
<evidence type="ECO:0000313" key="1">
    <source>
        <dbReference type="EMBL" id="QDV87997.1"/>
    </source>
</evidence>
<accession>A0ABX5Y148</accession>
<sequence length="111" mass="12311">MCCLHMGYPAFNLTLDQLADVETIDVASLSPVAQADLARWVAMPSRLRDGILQQMADYVAPIGATLDGPCTWLDLETKQCRHHQHRPQVCRDFAVGSVGCLQWRAAYVDVP</sequence>
<evidence type="ECO:0000313" key="2">
    <source>
        <dbReference type="Proteomes" id="UP000318081"/>
    </source>
</evidence>
<dbReference type="Pfam" id="PF03692">
    <property type="entry name" value="CxxCxxCC"/>
    <property type="match status" value="1"/>
</dbReference>
<name>A0ABX5Y148_9BACT</name>
<gene>
    <name evidence="1" type="ORF">TBK1r_70290</name>
</gene>
<keyword evidence="1" id="KW-0966">Cell projection</keyword>
<dbReference type="EMBL" id="CP036432">
    <property type="protein sequence ID" value="QDV87997.1"/>
    <property type="molecule type" value="Genomic_DNA"/>
</dbReference>
<organism evidence="1 2">
    <name type="scientific">Stieleria magnilauensis</name>
    <dbReference type="NCBI Taxonomy" id="2527963"/>
    <lineage>
        <taxon>Bacteria</taxon>
        <taxon>Pseudomonadati</taxon>
        <taxon>Planctomycetota</taxon>
        <taxon>Planctomycetia</taxon>
        <taxon>Pirellulales</taxon>
        <taxon>Pirellulaceae</taxon>
        <taxon>Stieleria</taxon>
    </lineage>
</organism>
<proteinExistence type="predicted"/>
<dbReference type="InterPro" id="IPR005358">
    <property type="entry name" value="Puta_zinc/iron-chelating_dom"/>
</dbReference>
<keyword evidence="1" id="KW-0282">Flagellum</keyword>
<protein>
    <submittedName>
        <fullName evidence="1">Flagellin N-methylase</fullName>
    </submittedName>
</protein>